<proteinExistence type="inferred from homology"/>
<evidence type="ECO:0000256" key="1">
    <source>
        <dbReference type="ARBA" id="ARBA00006914"/>
    </source>
</evidence>
<dbReference type="SUPFAM" id="SSF52540">
    <property type="entry name" value="P-loop containing nucleoside triphosphate hydrolases"/>
    <property type="match status" value="1"/>
</dbReference>
<dbReference type="Proteomes" id="UP000029226">
    <property type="component" value="Unassembled WGS sequence"/>
</dbReference>
<dbReference type="InterPro" id="IPR027417">
    <property type="entry name" value="P-loop_NTPase"/>
</dbReference>
<accession>A0A090QC41</accession>
<gene>
    <name evidence="5" type="ORF">JCM19314_2104</name>
</gene>
<evidence type="ECO:0000256" key="2">
    <source>
        <dbReference type="ARBA" id="ARBA00022741"/>
    </source>
</evidence>
<dbReference type="GO" id="GO:0005524">
    <property type="term" value="F:ATP binding"/>
    <property type="evidence" value="ECO:0007669"/>
    <property type="project" value="UniProtKB-KW"/>
</dbReference>
<protein>
    <submittedName>
        <fullName evidence="5">Cell division protein FtsH</fullName>
    </submittedName>
</protein>
<evidence type="ECO:0000259" key="4">
    <source>
        <dbReference type="SMART" id="SM00382"/>
    </source>
</evidence>
<keyword evidence="5" id="KW-0131">Cell cycle</keyword>
<evidence type="ECO:0000313" key="5">
    <source>
        <dbReference type="EMBL" id="GAL00496.1"/>
    </source>
</evidence>
<dbReference type="GO" id="GO:0051301">
    <property type="term" value="P:cell division"/>
    <property type="evidence" value="ECO:0007669"/>
    <property type="project" value="UniProtKB-KW"/>
</dbReference>
<keyword evidence="3" id="KW-0067">ATP-binding</keyword>
<organism evidence="5 6">
    <name type="scientific">Nonlabens ulvanivorans</name>
    <name type="common">Persicivirga ulvanivorans</name>
    <dbReference type="NCBI Taxonomy" id="906888"/>
    <lineage>
        <taxon>Bacteria</taxon>
        <taxon>Pseudomonadati</taxon>
        <taxon>Bacteroidota</taxon>
        <taxon>Flavobacteriia</taxon>
        <taxon>Flavobacteriales</taxon>
        <taxon>Flavobacteriaceae</taxon>
        <taxon>Nonlabens</taxon>
    </lineage>
</organism>
<reference evidence="5 6" key="1">
    <citation type="journal article" date="2014" name="Genome Announc.">
        <title>Draft Genome Sequences of Marine Flavobacterium Nonlabens Strains NR17, NR24, NR27, NR32, NR33, and Ara13.</title>
        <authorList>
            <person name="Nakanishi M."/>
            <person name="Meirelles P."/>
            <person name="Suzuki R."/>
            <person name="Takatani N."/>
            <person name="Mino S."/>
            <person name="Suda W."/>
            <person name="Oshima K."/>
            <person name="Hattori M."/>
            <person name="Ohkuma M."/>
            <person name="Hosokawa M."/>
            <person name="Miyashita K."/>
            <person name="Thompson F.L."/>
            <person name="Niwa A."/>
            <person name="Sawabe T."/>
            <person name="Sawabe T."/>
        </authorList>
    </citation>
    <scope>NUCLEOTIDE SEQUENCE [LARGE SCALE GENOMIC DNA]</scope>
    <source>
        <strain evidence="6">JCM19314</strain>
    </source>
</reference>
<sequence length="363" mass="41260">MYTELIKIIEGGLSHDAKKVMSYSKHLAKKLREDGADKLADKIMKTIEGSTGIPVFKDQLFDAPVDNDTRLNIADIILPQDIKLDITISESIQSPVNNFISLVNSKNDIQSKGLDINLSMLLYGPPGCGKTTLAKHIAKELDIPIVIARFDSLISSLLGNTAKNIRKLFDYAKSKPCILFLDEFDAIAKARDDNHETGELKRVINSLLQNIDDFLETGILIAATNHEQLLDSAIWRRFEKVVNVNKPNSDEIRNLIGNYLIKVDAKIDTNDKKFDTLSTYFNDLSHSEIIKIINSAYYNSIIHKNVFEYDEIFSEFFKYKNNNRYTADEMIRFLNESHIPPQKQIATYLDISIRQVRNALTVE</sequence>
<dbReference type="EMBL" id="BBMM01000005">
    <property type="protein sequence ID" value="GAL00496.1"/>
    <property type="molecule type" value="Genomic_DNA"/>
</dbReference>
<evidence type="ECO:0000256" key="3">
    <source>
        <dbReference type="ARBA" id="ARBA00022840"/>
    </source>
</evidence>
<dbReference type="InterPro" id="IPR050221">
    <property type="entry name" value="26S_Proteasome_ATPase"/>
</dbReference>
<keyword evidence="5" id="KW-0132">Cell division</keyword>
<keyword evidence="2" id="KW-0547">Nucleotide-binding</keyword>
<dbReference type="Pfam" id="PF00004">
    <property type="entry name" value="AAA"/>
    <property type="match status" value="1"/>
</dbReference>
<feature type="domain" description="AAA+ ATPase" evidence="4">
    <location>
        <begin position="116"/>
        <end position="248"/>
    </location>
</feature>
<dbReference type="AlphaFoldDB" id="A0A090QC41"/>
<dbReference type="GO" id="GO:0016887">
    <property type="term" value="F:ATP hydrolysis activity"/>
    <property type="evidence" value="ECO:0007669"/>
    <property type="project" value="InterPro"/>
</dbReference>
<name>A0A090QC41_NONUL</name>
<dbReference type="SMART" id="SM00382">
    <property type="entry name" value="AAA"/>
    <property type="match status" value="1"/>
</dbReference>
<dbReference type="Gene3D" id="3.40.50.300">
    <property type="entry name" value="P-loop containing nucleotide triphosphate hydrolases"/>
    <property type="match status" value="1"/>
</dbReference>
<evidence type="ECO:0000313" key="6">
    <source>
        <dbReference type="Proteomes" id="UP000029226"/>
    </source>
</evidence>
<comment type="similarity">
    <text evidence="1">Belongs to the AAA ATPase family.</text>
</comment>
<dbReference type="CDD" id="cd19481">
    <property type="entry name" value="RecA-like_protease"/>
    <property type="match status" value="1"/>
</dbReference>
<dbReference type="InterPro" id="IPR003593">
    <property type="entry name" value="AAA+_ATPase"/>
</dbReference>
<dbReference type="InterPro" id="IPR003959">
    <property type="entry name" value="ATPase_AAA_core"/>
</dbReference>
<dbReference type="PANTHER" id="PTHR23073">
    <property type="entry name" value="26S PROTEASOME REGULATORY SUBUNIT"/>
    <property type="match status" value="1"/>
</dbReference>
<comment type="caution">
    <text evidence="5">The sequence shown here is derived from an EMBL/GenBank/DDBJ whole genome shotgun (WGS) entry which is preliminary data.</text>
</comment>